<dbReference type="EMBL" id="AP023355">
    <property type="protein sequence ID" value="BCJ35738.1"/>
    <property type="molecule type" value="Genomic_DNA"/>
</dbReference>
<reference evidence="2 3" key="1">
    <citation type="submission" date="2020-08" db="EMBL/GenBank/DDBJ databases">
        <title>Whole genome shotgun sequence of Actinocatenispora thailandica NBRC 105041.</title>
        <authorList>
            <person name="Komaki H."/>
            <person name="Tamura T."/>
        </authorList>
    </citation>
    <scope>NUCLEOTIDE SEQUENCE [LARGE SCALE GENOMIC DNA]</scope>
    <source>
        <strain evidence="2 3">NBRC 105041</strain>
    </source>
</reference>
<keyword evidence="1" id="KW-0472">Membrane</keyword>
<keyword evidence="3" id="KW-1185">Reference proteome</keyword>
<dbReference type="RefSeq" id="WP_203962221.1">
    <property type="nucleotide sequence ID" value="NZ_AP023355.1"/>
</dbReference>
<name>A0A7R7HY57_9ACTN</name>
<feature type="transmembrane region" description="Helical" evidence="1">
    <location>
        <begin position="29"/>
        <end position="52"/>
    </location>
</feature>
<evidence type="ECO:0000256" key="1">
    <source>
        <dbReference type="SAM" id="Phobius"/>
    </source>
</evidence>
<dbReference type="Proteomes" id="UP000611640">
    <property type="component" value="Chromosome"/>
</dbReference>
<keyword evidence="1" id="KW-1133">Transmembrane helix</keyword>
<dbReference type="KEGG" id="atl:Athai_32410"/>
<proteinExistence type="predicted"/>
<evidence type="ECO:0000313" key="3">
    <source>
        <dbReference type="Proteomes" id="UP000611640"/>
    </source>
</evidence>
<gene>
    <name evidence="2" type="ORF">Athai_32410</name>
</gene>
<accession>A0A7R7HY57</accession>
<organism evidence="2 3">
    <name type="scientific">Actinocatenispora thailandica</name>
    <dbReference type="NCBI Taxonomy" id="227318"/>
    <lineage>
        <taxon>Bacteria</taxon>
        <taxon>Bacillati</taxon>
        <taxon>Actinomycetota</taxon>
        <taxon>Actinomycetes</taxon>
        <taxon>Micromonosporales</taxon>
        <taxon>Micromonosporaceae</taxon>
        <taxon>Actinocatenispora</taxon>
    </lineage>
</organism>
<evidence type="ECO:0000313" key="2">
    <source>
        <dbReference type="EMBL" id="BCJ35738.1"/>
    </source>
</evidence>
<feature type="transmembrane region" description="Helical" evidence="1">
    <location>
        <begin position="7"/>
        <end position="23"/>
    </location>
</feature>
<protein>
    <submittedName>
        <fullName evidence="2">Uncharacterized protein</fullName>
    </submittedName>
</protein>
<feature type="transmembrane region" description="Helical" evidence="1">
    <location>
        <begin position="104"/>
        <end position="125"/>
    </location>
</feature>
<keyword evidence="1" id="KW-0812">Transmembrane</keyword>
<sequence>MKGIGKYWGYLVLLLLITAWWTSAVGPLALVVLSVLVMVFFLFRAPVFCCAVNRDGSLCRNNSRGLLLGCSYRQHKLQKLKMTIVPHQWRALNRGLWVSPKEGLATLVSVGGLVSTVTSLVMLAVKS</sequence>
<dbReference type="AlphaFoldDB" id="A0A7R7HY57"/>